<dbReference type="Proteomes" id="UP000031838">
    <property type="component" value="Chromosome 1"/>
</dbReference>
<evidence type="ECO:0000313" key="8">
    <source>
        <dbReference type="EMBL" id="AJK45329.1"/>
    </source>
</evidence>
<evidence type="ECO:0000256" key="6">
    <source>
        <dbReference type="SAM" id="Phobius"/>
    </source>
</evidence>
<dbReference type="PANTHER" id="PTHR42718:SF9">
    <property type="entry name" value="MAJOR FACILITATOR SUPERFAMILY MULTIDRUG TRANSPORTER MFSC"/>
    <property type="match status" value="1"/>
</dbReference>
<feature type="transmembrane region" description="Helical" evidence="6">
    <location>
        <begin position="309"/>
        <end position="329"/>
    </location>
</feature>
<evidence type="ECO:0000259" key="7">
    <source>
        <dbReference type="PROSITE" id="PS50850"/>
    </source>
</evidence>
<dbReference type="KEGG" id="bgp:BGL_1c07950"/>
<dbReference type="RefSeq" id="WP_042624075.1">
    <property type="nucleotide sequence ID" value="NZ_CP002580.1"/>
</dbReference>
<evidence type="ECO:0000256" key="5">
    <source>
        <dbReference type="ARBA" id="ARBA00023136"/>
    </source>
</evidence>
<keyword evidence="3 6" id="KW-0812">Transmembrane</keyword>
<keyword evidence="4 6" id="KW-1133">Transmembrane helix</keyword>
<dbReference type="InterPro" id="IPR011701">
    <property type="entry name" value="MFS"/>
</dbReference>
<evidence type="ECO:0000256" key="3">
    <source>
        <dbReference type="ARBA" id="ARBA00022692"/>
    </source>
</evidence>
<dbReference type="InterPro" id="IPR020846">
    <property type="entry name" value="MFS_dom"/>
</dbReference>
<feature type="transmembrane region" description="Helical" evidence="6">
    <location>
        <begin position="341"/>
        <end position="365"/>
    </location>
</feature>
<evidence type="ECO:0000256" key="2">
    <source>
        <dbReference type="ARBA" id="ARBA00022448"/>
    </source>
</evidence>
<feature type="transmembrane region" description="Helical" evidence="6">
    <location>
        <begin position="267"/>
        <end position="289"/>
    </location>
</feature>
<dbReference type="Gene3D" id="1.20.1250.20">
    <property type="entry name" value="MFS general substrate transporter like domains"/>
    <property type="match status" value="1"/>
</dbReference>
<dbReference type="PROSITE" id="PS50850">
    <property type="entry name" value="MFS"/>
    <property type="match status" value="1"/>
</dbReference>
<evidence type="ECO:0000313" key="9">
    <source>
        <dbReference type="Proteomes" id="UP000031838"/>
    </source>
</evidence>
<feature type="transmembrane region" description="Helical" evidence="6">
    <location>
        <begin position="401"/>
        <end position="422"/>
    </location>
</feature>
<keyword evidence="2" id="KW-0813">Transport</keyword>
<dbReference type="InterPro" id="IPR036259">
    <property type="entry name" value="MFS_trans_sf"/>
</dbReference>
<dbReference type="Pfam" id="PF07690">
    <property type="entry name" value="MFS_1"/>
    <property type="match status" value="1"/>
</dbReference>
<evidence type="ECO:0000256" key="4">
    <source>
        <dbReference type="ARBA" id="ARBA00022989"/>
    </source>
</evidence>
<name>A0A0B6RT67_BURPL</name>
<feature type="transmembrane region" description="Helical" evidence="6">
    <location>
        <begin position="174"/>
        <end position="195"/>
    </location>
</feature>
<feature type="transmembrane region" description="Helical" evidence="6">
    <location>
        <begin position="236"/>
        <end position="255"/>
    </location>
</feature>
<sequence>MNDVAIGAGAAPAAGTAAAGTPAASPAPARAEPARAAAPAAFGARIITGLGGVLLAVVIAQLNDHVTETAMADIRGALGVSRDGAIWLSALYQAAQVCAMMFAPWCSGTFSLRRFTIGAVAVFALLGAVMPFAPDVGTLYVLRLVQGLAGGCLPPMLMTVALRFLPPGIKLYGLAAYALTATFAPNLGTPLAALWSEYVGWRWLFWQIAPLAAISIAMIAWGLPQDPLRLERLRSFDWRGVLLGAPAIAMLVIAFEQGTRLGWGDSGLIRALFGGGGVLLVLFLVNEWYHPLPFFKIQLLSRRNLTHSLITLGGVLLVLVAVPGVPAAYLAEVHGYRPLQLVPLALCVALPQLVALPLVAALCNIPRVDCRWVLGIGLAMIGLSCLVGADLTSEWVRENFYAVQLLQIFAQPMAVIPLLMLATNGMTPMEGPFASSWFNTVKGFSVVVGTGVTEGLTTMRERYHLNVLADQSGNHPLAGDLTRQAWGAASGLDPQALLALLSARMHEQALVLASADVLRVMAVLSFALIVLIPLVPTRIYPPRPVAQS</sequence>
<dbReference type="HOGENOM" id="CLU_000960_33_0_4"/>
<proteinExistence type="predicted"/>
<protein>
    <submittedName>
        <fullName evidence="8">Major facilitator superfamily MFS-1 transporter</fullName>
    </submittedName>
</protein>
<keyword evidence="5 6" id="KW-0472">Membrane</keyword>
<reference evidence="8 9" key="2">
    <citation type="journal article" date="2016" name="Appl. Microbiol. Biotechnol.">
        <title>Mutations improving production and secretion of extracellular lipase by Burkholderia glumae PG1.</title>
        <authorList>
            <person name="Knapp A."/>
            <person name="Voget S."/>
            <person name="Gao R."/>
            <person name="Zaburannyi N."/>
            <person name="Krysciak D."/>
            <person name="Breuer M."/>
            <person name="Hauer B."/>
            <person name="Streit W.R."/>
            <person name="Muller R."/>
            <person name="Daniel R."/>
            <person name="Jaeger K.E."/>
        </authorList>
    </citation>
    <scope>NUCLEOTIDE SEQUENCE [LARGE SCALE GENOMIC DNA]</scope>
    <source>
        <strain evidence="8 9">PG1</strain>
    </source>
</reference>
<comment type="subcellular location">
    <subcellularLocation>
        <location evidence="1">Membrane</location>
        <topology evidence="1">Multi-pass membrane protein</topology>
    </subcellularLocation>
</comment>
<evidence type="ECO:0000256" key="1">
    <source>
        <dbReference type="ARBA" id="ARBA00004141"/>
    </source>
</evidence>
<dbReference type="EMBL" id="CP002580">
    <property type="protein sequence ID" value="AJK45329.1"/>
    <property type="molecule type" value="Genomic_DNA"/>
</dbReference>
<gene>
    <name evidence="8" type="ORF">BGL_1c07950</name>
</gene>
<dbReference type="GO" id="GO:0016020">
    <property type="term" value="C:membrane"/>
    <property type="evidence" value="ECO:0007669"/>
    <property type="project" value="UniProtKB-SubCell"/>
</dbReference>
<feature type="transmembrane region" description="Helical" evidence="6">
    <location>
        <begin position="201"/>
        <end position="224"/>
    </location>
</feature>
<organism evidence="8 9">
    <name type="scientific">Burkholderia plantarii</name>
    <dbReference type="NCBI Taxonomy" id="41899"/>
    <lineage>
        <taxon>Bacteria</taxon>
        <taxon>Pseudomonadati</taxon>
        <taxon>Pseudomonadota</taxon>
        <taxon>Betaproteobacteria</taxon>
        <taxon>Burkholderiales</taxon>
        <taxon>Burkholderiaceae</taxon>
        <taxon>Burkholderia</taxon>
    </lineage>
</organism>
<feature type="transmembrane region" description="Helical" evidence="6">
    <location>
        <begin position="41"/>
        <end position="62"/>
    </location>
</feature>
<dbReference type="GO" id="GO:0022857">
    <property type="term" value="F:transmembrane transporter activity"/>
    <property type="evidence" value="ECO:0007669"/>
    <property type="project" value="InterPro"/>
</dbReference>
<accession>A0A0B6RT67</accession>
<feature type="transmembrane region" description="Helical" evidence="6">
    <location>
        <begin position="140"/>
        <end position="162"/>
    </location>
</feature>
<dbReference type="AlphaFoldDB" id="A0A0B6RT67"/>
<feature type="transmembrane region" description="Helical" evidence="6">
    <location>
        <begin position="372"/>
        <end position="389"/>
    </location>
</feature>
<feature type="transmembrane region" description="Helical" evidence="6">
    <location>
        <begin position="510"/>
        <end position="535"/>
    </location>
</feature>
<keyword evidence="9" id="KW-1185">Reference proteome</keyword>
<dbReference type="PANTHER" id="PTHR42718">
    <property type="entry name" value="MAJOR FACILITATOR SUPERFAMILY MULTIDRUG TRANSPORTER MFSC"/>
    <property type="match status" value="1"/>
</dbReference>
<dbReference type="SUPFAM" id="SSF103473">
    <property type="entry name" value="MFS general substrate transporter"/>
    <property type="match status" value="1"/>
</dbReference>
<feature type="transmembrane region" description="Helical" evidence="6">
    <location>
        <begin position="115"/>
        <end position="134"/>
    </location>
</feature>
<reference evidence="9" key="1">
    <citation type="submission" date="2011-03" db="EMBL/GenBank/DDBJ databases">
        <authorList>
            <person name="Voget S."/>
            <person name="Streit W.R."/>
            <person name="Jaeger K.E."/>
            <person name="Daniel R."/>
        </authorList>
    </citation>
    <scope>NUCLEOTIDE SEQUENCE [LARGE SCALE GENOMIC DNA]</scope>
    <source>
        <strain evidence="9">PG1</strain>
    </source>
</reference>
<feature type="domain" description="Major facilitator superfamily (MFS) profile" evidence="7">
    <location>
        <begin position="44"/>
        <end position="548"/>
    </location>
</feature>